<dbReference type="InterPro" id="IPR011004">
    <property type="entry name" value="Trimer_LpxA-like_sf"/>
</dbReference>
<dbReference type="CDD" id="cd03360">
    <property type="entry name" value="LbH_AT_putative"/>
    <property type="match status" value="1"/>
</dbReference>
<comment type="similarity">
    <text evidence="1">Belongs to the transferase hexapeptide repeat family.</text>
</comment>
<protein>
    <submittedName>
        <fullName evidence="7">Acetyltransferase</fullName>
    </submittedName>
</protein>
<dbReference type="PATRIC" id="fig|400092.3.peg.2337"/>
<dbReference type="InterPro" id="IPR018357">
    <property type="entry name" value="Hexapep_transf_CS"/>
</dbReference>
<dbReference type="Gene3D" id="3.40.50.20">
    <property type="match status" value="1"/>
</dbReference>
<reference evidence="7 8" key="1">
    <citation type="journal article" date="2015" name="Sci. Rep.">
        <title>Unraveling adaptation of Pontibacter korlensis to radiation and infertility in desert through complete genome and comparative transcriptomic analysis.</title>
        <authorList>
            <person name="Dai J."/>
            <person name="Dai W."/>
            <person name="Qiu C."/>
            <person name="Yang Z."/>
            <person name="Zhang Y."/>
            <person name="Zhou M."/>
            <person name="Zhang L."/>
            <person name="Fang C."/>
            <person name="Gao Q."/>
            <person name="Yang Q."/>
            <person name="Li X."/>
            <person name="Wang Z."/>
            <person name="Wang Z."/>
            <person name="Jia Z."/>
            <person name="Chen X."/>
        </authorList>
    </citation>
    <scope>NUCLEOTIDE SEQUENCE [LARGE SCALE GENOMIC DNA]</scope>
    <source>
        <strain evidence="7 8">X14-1T</strain>
    </source>
</reference>
<evidence type="ECO:0000259" key="6">
    <source>
        <dbReference type="Pfam" id="PF17836"/>
    </source>
</evidence>
<dbReference type="PROSITE" id="PS00101">
    <property type="entry name" value="HEXAPEP_TRANSFERASES"/>
    <property type="match status" value="1"/>
</dbReference>
<evidence type="ECO:0000313" key="8">
    <source>
        <dbReference type="Proteomes" id="UP000033109"/>
    </source>
</evidence>
<dbReference type="PANTHER" id="PTHR43300">
    <property type="entry name" value="ACETYLTRANSFERASE"/>
    <property type="match status" value="1"/>
</dbReference>
<evidence type="ECO:0000256" key="2">
    <source>
        <dbReference type="ARBA" id="ARBA00022679"/>
    </source>
</evidence>
<dbReference type="AlphaFoldDB" id="A0A0E3ZFH0"/>
<dbReference type="Proteomes" id="UP000033109">
    <property type="component" value="Chromosome"/>
</dbReference>
<name>A0A0E3ZFH0_9BACT</name>
<accession>A0A0E3ZFH0</accession>
<dbReference type="STRING" id="400092.PKOR_10690"/>
<keyword evidence="8" id="KW-1185">Reference proteome</keyword>
<dbReference type="InterPro" id="IPR001451">
    <property type="entry name" value="Hexapep"/>
</dbReference>
<gene>
    <name evidence="7" type="ORF">PKOR_10690</name>
</gene>
<keyword evidence="4" id="KW-0012">Acyltransferase</keyword>
<dbReference type="InterPro" id="IPR020019">
    <property type="entry name" value="AcTrfase_PglD-like"/>
</dbReference>
<dbReference type="Gene3D" id="2.160.10.10">
    <property type="entry name" value="Hexapeptide repeat proteins"/>
    <property type="match status" value="2"/>
</dbReference>
<dbReference type="GO" id="GO:0016746">
    <property type="term" value="F:acyltransferase activity"/>
    <property type="evidence" value="ECO:0007669"/>
    <property type="project" value="UniProtKB-KW"/>
</dbReference>
<evidence type="ECO:0000256" key="4">
    <source>
        <dbReference type="ARBA" id="ARBA00023315"/>
    </source>
</evidence>
<dbReference type="NCBIfam" id="TIGR03570">
    <property type="entry name" value="NeuD_NnaD"/>
    <property type="match status" value="1"/>
</dbReference>
<dbReference type="HOGENOM" id="CLU_081811_0_0_10"/>
<evidence type="ECO:0000256" key="3">
    <source>
        <dbReference type="ARBA" id="ARBA00022737"/>
    </source>
</evidence>
<dbReference type="EMBL" id="CP009621">
    <property type="protein sequence ID" value="AKD03510.1"/>
    <property type="molecule type" value="Genomic_DNA"/>
</dbReference>
<evidence type="ECO:0000313" key="7">
    <source>
        <dbReference type="EMBL" id="AKD03510.1"/>
    </source>
</evidence>
<dbReference type="Pfam" id="PF17836">
    <property type="entry name" value="PglD_N"/>
    <property type="match status" value="1"/>
</dbReference>
<keyword evidence="2 7" id="KW-0808">Transferase</keyword>
<feature type="binding site" evidence="5">
    <location>
        <begin position="33"/>
        <end position="34"/>
    </location>
    <ligand>
        <name>substrate</name>
    </ligand>
</feature>
<organism evidence="7 8">
    <name type="scientific">Pontibacter korlensis</name>
    <dbReference type="NCBI Taxonomy" id="400092"/>
    <lineage>
        <taxon>Bacteria</taxon>
        <taxon>Pseudomonadati</taxon>
        <taxon>Bacteroidota</taxon>
        <taxon>Cytophagia</taxon>
        <taxon>Cytophagales</taxon>
        <taxon>Hymenobacteraceae</taxon>
        <taxon>Pontibacter</taxon>
    </lineage>
</organism>
<dbReference type="PANTHER" id="PTHR43300:SF7">
    <property type="entry name" value="UDP-N-ACETYLBACILLOSAMINE N-ACETYLTRANSFERASE"/>
    <property type="match status" value="1"/>
</dbReference>
<keyword evidence="3" id="KW-0677">Repeat</keyword>
<evidence type="ECO:0000256" key="1">
    <source>
        <dbReference type="ARBA" id="ARBA00007274"/>
    </source>
</evidence>
<dbReference type="RefSeq" id="WP_046310672.1">
    <property type="nucleotide sequence ID" value="NZ_CBCSCY010000005.1"/>
</dbReference>
<dbReference type="InterPro" id="IPR041561">
    <property type="entry name" value="PglD_N"/>
</dbReference>
<evidence type="ECO:0000256" key="5">
    <source>
        <dbReference type="PIRSR" id="PIRSR620019-2"/>
    </source>
</evidence>
<proteinExistence type="inferred from homology"/>
<dbReference type="OrthoDB" id="9794407at2"/>
<sequence>MQNPVIILGAQKLGTTALDIFNSNSVMVYCFLDDNQKLQQEEINNVSVMSNTEDNEFLKLVGKKCDVFVAVDDSAARKGLIKMLKDEHKVVPVNAIHRFSAVSEYAWVGHGNLVGAGAIINNNAKVGDNCIIHSRALVDTKAEIGNYAEIGAGAIINSEAVVEEGAFIGTGAVIVSGVKIGKNARVGAGSVVVADVPAKATVFGNPAAPVK</sequence>
<dbReference type="KEGG" id="pko:PKOR_10690"/>
<dbReference type="Pfam" id="PF00132">
    <property type="entry name" value="Hexapep"/>
    <property type="match status" value="1"/>
</dbReference>
<feature type="domain" description="PglD N-terminal" evidence="6">
    <location>
        <begin position="5"/>
        <end position="84"/>
    </location>
</feature>
<dbReference type="SUPFAM" id="SSF51161">
    <property type="entry name" value="Trimeric LpxA-like enzymes"/>
    <property type="match status" value="1"/>
</dbReference>
<dbReference type="InterPro" id="IPR050179">
    <property type="entry name" value="Trans_hexapeptide_repeat"/>
</dbReference>